<evidence type="ECO:0000259" key="2">
    <source>
        <dbReference type="Pfam" id="PF26061"/>
    </source>
</evidence>
<gene>
    <name evidence="3" type="ORF">NEMBOFW57_001483</name>
</gene>
<feature type="signal peptide" evidence="1">
    <location>
        <begin position="1"/>
        <end position="19"/>
    </location>
</feature>
<sequence length="280" mass="30269">MKAQSILVAGTTLISCVRAQCSCSFLVDATSKYVAAQTEGNPATLAAIAATNLNYTESDKTIDIKTGVLAQPMKIDHSRSIHDTARCATFTELIVASSPKPYVIGTRMVFTDNKASLIETIATKPGDWAFNATGYLHWNSLETWDPIPADKRDSREVIQAAGDAYFNRFANASFVVPFGDPCARLEGGAYTDPRAYGNNTCALGLPSTIRVTNRRYVVDEEMGAVAIYLGFPGLDRSVAEKPMPDSHFFRVEGGKIRYIHTVTTCEHAGCGMNGTGIPPQ</sequence>
<protein>
    <recommendedName>
        <fullName evidence="2">DUF8021 domain-containing protein</fullName>
    </recommendedName>
</protein>
<feature type="domain" description="DUF8021" evidence="2">
    <location>
        <begin position="151"/>
        <end position="263"/>
    </location>
</feature>
<accession>A0AAD4F1L5</accession>
<keyword evidence="4" id="KW-1185">Reference proteome</keyword>
<keyword evidence="1" id="KW-0732">Signal</keyword>
<proteinExistence type="predicted"/>
<dbReference type="PROSITE" id="PS51257">
    <property type="entry name" value="PROKAR_LIPOPROTEIN"/>
    <property type="match status" value="1"/>
</dbReference>
<name>A0AAD4F1L5_9PEZI</name>
<evidence type="ECO:0000313" key="3">
    <source>
        <dbReference type="EMBL" id="KAG7291464.1"/>
    </source>
</evidence>
<dbReference type="AlphaFoldDB" id="A0AAD4F1L5"/>
<dbReference type="Proteomes" id="UP001197093">
    <property type="component" value="Unassembled WGS sequence"/>
</dbReference>
<evidence type="ECO:0000313" key="4">
    <source>
        <dbReference type="Proteomes" id="UP001197093"/>
    </source>
</evidence>
<feature type="chain" id="PRO_5042269342" description="DUF8021 domain-containing protein" evidence="1">
    <location>
        <begin position="20"/>
        <end position="280"/>
    </location>
</feature>
<dbReference type="Pfam" id="PF26061">
    <property type="entry name" value="DUF8021"/>
    <property type="match status" value="1"/>
</dbReference>
<dbReference type="InterPro" id="IPR058334">
    <property type="entry name" value="DUF8021"/>
</dbReference>
<reference evidence="3" key="1">
    <citation type="submission" date="2023-02" db="EMBL/GenBank/DDBJ databases">
        <authorList>
            <person name="Palmer J.M."/>
        </authorList>
    </citation>
    <scope>NUCLEOTIDE SEQUENCE</scope>
    <source>
        <strain evidence="3">FW57</strain>
    </source>
</reference>
<comment type="caution">
    <text evidence="3">The sequence shown here is derived from an EMBL/GenBank/DDBJ whole genome shotgun (WGS) entry which is preliminary data.</text>
</comment>
<dbReference type="EMBL" id="JAHCVI010000001">
    <property type="protein sequence ID" value="KAG7291464.1"/>
    <property type="molecule type" value="Genomic_DNA"/>
</dbReference>
<evidence type="ECO:0000256" key="1">
    <source>
        <dbReference type="SAM" id="SignalP"/>
    </source>
</evidence>
<organism evidence="3 4">
    <name type="scientific">Staphylotrichum longicolle</name>
    <dbReference type="NCBI Taxonomy" id="669026"/>
    <lineage>
        <taxon>Eukaryota</taxon>
        <taxon>Fungi</taxon>
        <taxon>Dikarya</taxon>
        <taxon>Ascomycota</taxon>
        <taxon>Pezizomycotina</taxon>
        <taxon>Sordariomycetes</taxon>
        <taxon>Sordariomycetidae</taxon>
        <taxon>Sordariales</taxon>
        <taxon>Chaetomiaceae</taxon>
        <taxon>Staphylotrichum</taxon>
    </lineage>
</organism>